<accession>A0A1G2SYI5</accession>
<gene>
    <name evidence="1" type="ORF">A2838_00510</name>
</gene>
<name>A0A1G2SYI5_9BACT</name>
<sequence length="293" mass="33602">MAQHKENNALQTVLNDRFGEEISRLLQGVIPLSKHFDKLKYEIPYILQLKSDKQKFIYFGMDHSKEPSLEELNMMENLFEEFISNSNKNGSVLALEFLKKYEADKTGEDKEMRGQKKILNLAKNSGMEVICPEMHGDDISSAVLKSKKFTPVQVASWIFINSLWGILLAGISKDAIQKVEALLSQLKEDFDIISIDEINQELSRSTDLNIRIPMKAGQIELEDINKEILRKAQSPFQNHGRMNEIGVEMNYVRELFITANILKVLLEGKNLFAVYGANHVVSQEPVFRRYFSK</sequence>
<proteinExistence type="predicted"/>
<dbReference type="EMBL" id="MHVH01000006">
    <property type="protein sequence ID" value="OHA90100.1"/>
    <property type="molecule type" value="Genomic_DNA"/>
</dbReference>
<reference evidence="1 2" key="1">
    <citation type="journal article" date="2016" name="Nat. Commun.">
        <title>Thousands of microbial genomes shed light on interconnected biogeochemical processes in an aquifer system.</title>
        <authorList>
            <person name="Anantharaman K."/>
            <person name="Brown C.T."/>
            <person name="Hug L.A."/>
            <person name="Sharon I."/>
            <person name="Castelle C.J."/>
            <person name="Probst A.J."/>
            <person name="Thomas B.C."/>
            <person name="Singh A."/>
            <person name="Wilkins M.J."/>
            <person name="Karaoz U."/>
            <person name="Brodie E.L."/>
            <person name="Williams K.H."/>
            <person name="Hubbard S.S."/>
            <person name="Banfield J.F."/>
        </authorList>
    </citation>
    <scope>NUCLEOTIDE SEQUENCE [LARGE SCALE GENOMIC DNA]</scope>
</reference>
<comment type="caution">
    <text evidence="1">The sequence shown here is derived from an EMBL/GenBank/DDBJ whole genome shotgun (WGS) entry which is preliminary data.</text>
</comment>
<organism evidence="1 2">
    <name type="scientific">Candidatus Zambryskibacteria bacterium RIFCSPHIGHO2_01_FULL_46_25</name>
    <dbReference type="NCBI Taxonomy" id="1802738"/>
    <lineage>
        <taxon>Bacteria</taxon>
        <taxon>Candidatus Zambryskiibacteriota</taxon>
    </lineage>
</organism>
<protein>
    <submittedName>
        <fullName evidence="1">Uncharacterized protein</fullName>
    </submittedName>
</protein>
<dbReference type="AlphaFoldDB" id="A0A1G2SYI5"/>
<evidence type="ECO:0000313" key="2">
    <source>
        <dbReference type="Proteomes" id="UP000178107"/>
    </source>
</evidence>
<dbReference type="Proteomes" id="UP000178107">
    <property type="component" value="Unassembled WGS sequence"/>
</dbReference>
<evidence type="ECO:0000313" key="1">
    <source>
        <dbReference type="EMBL" id="OHA90100.1"/>
    </source>
</evidence>